<dbReference type="OrthoDB" id="10296544at2759"/>
<accession>U1HMT6</accession>
<reference evidence="4" key="1">
    <citation type="journal article" date="2014" name="BMC Genomics">
        <title>Genome characteristics reveal the impact of lichenization on lichen-forming fungus Endocarpon pusillum Hedwig (Verrucariales, Ascomycota).</title>
        <authorList>
            <person name="Wang Y.-Y."/>
            <person name="Liu B."/>
            <person name="Zhang X.-Y."/>
            <person name="Zhou Q.-M."/>
            <person name="Zhang T."/>
            <person name="Li H."/>
            <person name="Yu Y.-F."/>
            <person name="Zhang X.-L."/>
            <person name="Hao X.-Y."/>
            <person name="Wang M."/>
            <person name="Wang L."/>
            <person name="Wei J.-C."/>
        </authorList>
    </citation>
    <scope>NUCLEOTIDE SEQUENCE [LARGE SCALE GENOMIC DNA]</scope>
    <source>
        <strain evidence="4">Z07020 / HMAS-L-300199</strain>
    </source>
</reference>
<keyword evidence="2" id="KW-0732">Signal</keyword>
<feature type="signal peptide" evidence="2">
    <location>
        <begin position="1"/>
        <end position="18"/>
    </location>
</feature>
<feature type="transmembrane region" description="Helical" evidence="1">
    <location>
        <begin position="90"/>
        <end position="108"/>
    </location>
</feature>
<evidence type="ECO:0000256" key="2">
    <source>
        <dbReference type="SAM" id="SignalP"/>
    </source>
</evidence>
<keyword evidence="1" id="KW-1133">Transmembrane helix</keyword>
<proteinExistence type="predicted"/>
<feature type="chain" id="PRO_5004612747" description="HIG1 domain-containing protein" evidence="2">
    <location>
        <begin position="19"/>
        <end position="160"/>
    </location>
</feature>
<dbReference type="AlphaFoldDB" id="U1HMT6"/>
<dbReference type="RefSeq" id="XP_007804014.1">
    <property type="nucleotide sequence ID" value="XM_007805823.1"/>
</dbReference>
<dbReference type="HOGENOM" id="CLU_1652141_0_0_1"/>
<evidence type="ECO:0000313" key="3">
    <source>
        <dbReference type="EMBL" id="ERF70344.1"/>
    </source>
</evidence>
<keyword evidence="1" id="KW-0472">Membrane</keyword>
<evidence type="ECO:0000256" key="1">
    <source>
        <dbReference type="SAM" id="Phobius"/>
    </source>
</evidence>
<keyword evidence="4" id="KW-1185">Reference proteome</keyword>
<evidence type="ECO:0008006" key="5">
    <source>
        <dbReference type="Google" id="ProtNLM"/>
    </source>
</evidence>
<dbReference type="Proteomes" id="UP000019373">
    <property type="component" value="Unassembled WGS sequence"/>
</dbReference>
<protein>
    <recommendedName>
        <fullName evidence="5">HIG1 domain-containing protein</fullName>
    </recommendedName>
</protein>
<name>U1HMT6_ENDPU</name>
<evidence type="ECO:0000313" key="4">
    <source>
        <dbReference type="Proteomes" id="UP000019373"/>
    </source>
</evidence>
<gene>
    <name evidence="3" type="ORF">EPUS_07609</name>
</gene>
<sequence length="160" mass="18330">MASTRPIFHPFRFSLGISVPLLLDLAYHEGYLVPSTIPNLYAESQWKELIKPKGIPFHSPPSLTFTRYRTENPLHAQYIYAKKSFWRYNLVWAYLGASTTVLQLYYIISSLRARRVGRAIAAASVMGLTWSAILVEGNTRKMYLDKMQEKVLKEEEAVTG</sequence>
<dbReference type="EMBL" id="KE721326">
    <property type="protein sequence ID" value="ERF70344.1"/>
    <property type="molecule type" value="Genomic_DNA"/>
</dbReference>
<organism evidence="3 4">
    <name type="scientific">Endocarpon pusillum (strain Z07020 / HMAS-L-300199)</name>
    <name type="common">Lichen-forming fungus</name>
    <dbReference type="NCBI Taxonomy" id="1263415"/>
    <lineage>
        <taxon>Eukaryota</taxon>
        <taxon>Fungi</taxon>
        <taxon>Dikarya</taxon>
        <taxon>Ascomycota</taxon>
        <taxon>Pezizomycotina</taxon>
        <taxon>Eurotiomycetes</taxon>
        <taxon>Chaetothyriomycetidae</taxon>
        <taxon>Verrucariales</taxon>
        <taxon>Verrucariaceae</taxon>
        <taxon>Endocarpon</taxon>
    </lineage>
</organism>
<feature type="transmembrane region" description="Helical" evidence="1">
    <location>
        <begin position="120"/>
        <end position="137"/>
    </location>
</feature>
<keyword evidence="1" id="KW-0812">Transmembrane</keyword>
<dbReference type="GeneID" id="19242491"/>